<feature type="compositionally biased region" description="Acidic residues" evidence="1">
    <location>
        <begin position="795"/>
        <end position="816"/>
    </location>
</feature>
<dbReference type="InterPro" id="IPR018392">
    <property type="entry name" value="LysM"/>
</dbReference>
<reference evidence="5" key="1">
    <citation type="journal article" date="2019" name="Int. J. Syst. Evol. Microbiol.">
        <title>The Global Catalogue of Microorganisms (GCM) 10K type strain sequencing project: providing services to taxonomists for standard genome sequencing and annotation.</title>
        <authorList>
            <consortium name="The Broad Institute Genomics Platform"/>
            <consortium name="The Broad Institute Genome Sequencing Center for Infectious Disease"/>
            <person name="Wu L."/>
            <person name="Ma J."/>
        </authorList>
    </citation>
    <scope>NUCLEOTIDE SEQUENCE [LARGE SCALE GENOMIC DNA]</scope>
    <source>
        <strain evidence="5">JCM 19125</strain>
    </source>
</reference>
<organism evidence="4 5">
    <name type="scientific">Tessaracoccus lubricantis</name>
    <dbReference type="NCBI Taxonomy" id="545543"/>
    <lineage>
        <taxon>Bacteria</taxon>
        <taxon>Bacillati</taxon>
        <taxon>Actinomycetota</taxon>
        <taxon>Actinomycetes</taxon>
        <taxon>Propionibacteriales</taxon>
        <taxon>Propionibacteriaceae</taxon>
        <taxon>Tessaracoccus</taxon>
    </lineage>
</organism>
<dbReference type="InterPro" id="IPR036779">
    <property type="entry name" value="LysM_dom_sf"/>
</dbReference>
<dbReference type="PANTHER" id="PTHR34700:SF4">
    <property type="entry name" value="PHAGE-LIKE ELEMENT PBSX PROTEIN XKDP"/>
    <property type="match status" value="1"/>
</dbReference>
<dbReference type="InterPro" id="IPR052196">
    <property type="entry name" value="Bact_Kbp"/>
</dbReference>
<dbReference type="CDD" id="cd00118">
    <property type="entry name" value="LysM"/>
    <property type="match status" value="2"/>
</dbReference>
<dbReference type="InterPro" id="IPR036388">
    <property type="entry name" value="WH-like_DNA-bd_sf"/>
</dbReference>
<feature type="transmembrane region" description="Helical" evidence="2">
    <location>
        <begin position="7"/>
        <end position="30"/>
    </location>
</feature>
<feature type="compositionally biased region" description="Low complexity" evidence="1">
    <location>
        <begin position="334"/>
        <end position="349"/>
    </location>
</feature>
<feature type="transmembrane region" description="Helical" evidence="2">
    <location>
        <begin position="106"/>
        <end position="124"/>
    </location>
</feature>
<comment type="caution">
    <text evidence="4">The sequence shown here is derived from an EMBL/GenBank/DDBJ whole genome shotgun (WGS) entry which is preliminary data.</text>
</comment>
<dbReference type="SMART" id="SM00257">
    <property type="entry name" value="LysM"/>
    <property type="match status" value="2"/>
</dbReference>
<evidence type="ECO:0000256" key="2">
    <source>
        <dbReference type="SAM" id="Phobius"/>
    </source>
</evidence>
<dbReference type="Proteomes" id="UP001501521">
    <property type="component" value="Unassembled WGS sequence"/>
</dbReference>
<sequence length="1079" mass="116517">MNFTRRILGVLALLFVAVLLAGVPVVLWWLTGPLLPDAIPTGSQILDALTSRDDGTLIAVVLLVVAWLAWLYLAIALLVEIWAAIRRVPAPRMPGFSLPQGAARKLVGAAMLAFIAGPALAGTANADTTTVSPPAQTVSATTISTTPAAEDTSSSRDTTMQAPTRERATTTHVVGPQDSLYSLAATYLDDGDRYMEIFEANRGVVQANGSKLTDPDLIVSGTELTITLDTPAAAPQAAAAKRATIDHTVEPGDTLYELAEDHLDDGDRYMEIFEANRGVVQANGSKLTDPDLIISGTELTITLDTPAAAPAAATPTTDQPKPSQVETAEEPQEPETAAPSKQQPAATQAPPTPEPAPTPQPARAEIGSSQSSASQPIIHDTVSEDDSDDIGVRAPIGVGALAASGVVGLIASRRFYQRRQRARGAQLAMPTGAAAVVERELRAVANPLAIEEVDLALRGLAKHCRDTNTPLPEIRVARLTGTTFEIYTTEAETLPAPWIGTASGMLWSYHADDTDQLDRDALSEIPAPFPALVCLGQDLEDAHVLADLETVGSINIDADKNDAEEILAAMAIELATSSWADDLTVTVVGAFPEMEDVLQTGRIRYLPTVGRLFDELQRRADNDRLALQLDDAPDLHHARVSAVAPSTWFPEVIMLTQPLTDTQQNQLERLLTELPRVAIASVAIDSSPADWTINTTSGDNVILEPLGLTIIPQRISTEGYRRVLEVVDVANHGQPIYNETHPDIIDTLVDDATDWLNAHTGREDDLPDEGEPVAIAVDVEDVEALQSAQLAEVDASVEEPEDLDVSESVEEAEQGEEPEKLSATFGPTEGVPYLRVLGTVELEGAGGVVEPNRAARLTEYLAYLALTEDTVTARSIDDAIWPNRKKENNATTRDPATSRLRKWLGTDEDGQLRLDVNTFELTGIDCDWYQFEAATRGPLTGVSTEQLAAAVRLVRGTPFKSAAVRNRYYSWAEPIQQAMISRIVDVCYELALRQLVDEEWLACEATLATGIDIEPGDEQLWRMRILAAYARHNREAVEEATSRLFAQLEGFDCPPEPETTDFLRHLDEGATVTDLMEMI</sequence>
<dbReference type="SMART" id="SM01043">
    <property type="entry name" value="BTAD"/>
    <property type="match status" value="1"/>
</dbReference>
<keyword evidence="2" id="KW-1133">Transmembrane helix</keyword>
<feature type="compositionally biased region" description="Pro residues" evidence="1">
    <location>
        <begin position="350"/>
        <end position="360"/>
    </location>
</feature>
<dbReference type="Gene3D" id="1.25.40.10">
    <property type="entry name" value="Tetratricopeptide repeat domain"/>
    <property type="match status" value="1"/>
</dbReference>
<keyword evidence="5" id="KW-1185">Reference proteome</keyword>
<protein>
    <recommendedName>
        <fullName evidence="3">LysM domain-containing protein</fullName>
    </recommendedName>
</protein>
<dbReference type="Gene3D" id="3.10.350.10">
    <property type="entry name" value="LysM domain"/>
    <property type="match status" value="2"/>
</dbReference>
<evidence type="ECO:0000313" key="4">
    <source>
        <dbReference type="EMBL" id="GAA4909697.1"/>
    </source>
</evidence>
<keyword evidence="2" id="KW-0472">Membrane</keyword>
<feature type="region of interest" description="Disordered" evidence="1">
    <location>
        <begin position="131"/>
        <end position="171"/>
    </location>
</feature>
<dbReference type="RefSeq" id="WP_345584546.1">
    <property type="nucleotide sequence ID" value="NZ_BAABLV010000066.1"/>
</dbReference>
<evidence type="ECO:0000259" key="3">
    <source>
        <dbReference type="PROSITE" id="PS51782"/>
    </source>
</evidence>
<dbReference type="Gene3D" id="1.10.10.10">
    <property type="entry name" value="Winged helix-like DNA-binding domain superfamily/Winged helix DNA-binding domain"/>
    <property type="match status" value="1"/>
</dbReference>
<accession>A0ABP9FP03</accession>
<feature type="transmembrane region" description="Helical" evidence="2">
    <location>
        <begin position="57"/>
        <end position="85"/>
    </location>
</feature>
<proteinExistence type="predicted"/>
<feature type="region of interest" description="Disordered" evidence="1">
    <location>
        <begin position="791"/>
        <end position="826"/>
    </location>
</feature>
<dbReference type="InterPro" id="IPR005158">
    <property type="entry name" value="BTAD"/>
</dbReference>
<dbReference type="PANTHER" id="PTHR34700">
    <property type="entry name" value="POTASSIUM BINDING PROTEIN KBP"/>
    <property type="match status" value="1"/>
</dbReference>
<dbReference type="Pfam" id="PF01476">
    <property type="entry name" value="LysM"/>
    <property type="match status" value="1"/>
</dbReference>
<gene>
    <name evidence="4" type="ORF">GCM10025789_31180</name>
</gene>
<evidence type="ECO:0000256" key="1">
    <source>
        <dbReference type="SAM" id="MobiDB-lite"/>
    </source>
</evidence>
<feature type="domain" description="LysM" evidence="3">
    <location>
        <begin position="245"/>
        <end position="301"/>
    </location>
</feature>
<evidence type="ECO:0000313" key="5">
    <source>
        <dbReference type="Proteomes" id="UP001501521"/>
    </source>
</evidence>
<feature type="region of interest" description="Disordered" evidence="1">
    <location>
        <begin position="309"/>
        <end position="376"/>
    </location>
</feature>
<dbReference type="PROSITE" id="PS51782">
    <property type="entry name" value="LYSM"/>
    <property type="match status" value="2"/>
</dbReference>
<feature type="compositionally biased region" description="Polar residues" evidence="1">
    <location>
        <begin position="131"/>
        <end position="162"/>
    </location>
</feature>
<dbReference type="InterPro" id="IPR011990">
    <property type="entry name" value="TPR-like_helical_dom_sf"/>
</dbReference>
<dbReference type="EMBL" id="BAABLV010000066">
    <property type="protein sequence ID" value="GAA4909697.1"/>
    <property type="molecule type" value="Genomic_DNA"/>
</dbReference>
<name>A0ABP9FP03_9ACTN</name>
<feature type="domain" description="LysM" evidence="3">
    <location>
        <begin position="170"/>
        <end position="226"/>
    </location>
</feature>
<keyword evidence="2" id="KW-0812">Transmembrane</keyword>